<dbReference type="PANTHER" id="PTHR12143">
    <property type="entry name" value="PEPTIDE N-GLYCANASE PNGASE -RELATED"/>
    <property type="match status" value="1"/>
</dbReference>
<dbReference type="Gene3D" id="1.20.1610.10">
    <property type="entry name" value="alpha-1,2-mannosidases domains"/>
    <property type="match status" value="1"/>
</dbReference>
<keyword evidence="5" id="KW-1185">Reference proteome</keyword>
<dbReference type="InterPro" id="IPR014718">
    <property type="entry name" value="GH-type_carb-bd"/>
</dbReference>
<evidence type="ECO:0000259" key="3">
    <source>
        <dbReference type="Pfam" id="PF17678"/>
    </source>
</evidence>
<dbReference type="SUPFAM" id="SSF48208">
    <property type="entry name" value="Six-hairpin glycosidases"/>
    <property type="match status" value="1"/>
</dbReference>
<keyword evidence="1" id="KW-0732">Signal</keyword>
<evidence type="ECO:0000259" key="2">
    <source>
        <dbReference type="Pfam" id="PF07971"/>
    </source>
</evidence>
<dbReference type="EMBL" id="JALBUT010000007">
    <property type="protein sequence ID" value="MDX8415883.1"/>
    <property type="molecule type" value="Genomic_DNA"/>
</dbReference>
<feature type="signal peptide" evidence="1">
    <location>
        <begin position="1"/>
        <end position="24"/>
    </location>
</feature>
<dbReference type="InterPro" id="IPR005887">
    <property type="entry name" value="GH92_a_mannosidase_put"/>
</dbReference>
<dbReference type="Gene3D" id="2.70.98.10">
    <property type="match status" value="1"/>
</dbReference>
<keyword evidence="4" id="KW-0326">Glycosidase</keyword>
<evidence type="ECO:0000256" key="1">
    <source>
        <dbReference type="SAM" id="SignalP"/>
    </source>
</evidence>
<name>A0ABU4WI15_9BACT</name>
<dbReference type="Pfam" id="PF17678">
    <property type="entry name" value="Glyco_hydro_92N"/>
    <property type="match status" value="1"/>
</dbReference>
<dbReference type="PANTHER" id="PTHR12143:SF39">
    <property type="entry name" value="SECRETED PROTEIN"/>
    <property type="match status" value="1"/>
</dbReference>
<dbReference type="EC" id="3.2.1.-" evidence="4"/>
<feature type="domain" description="Glycosyl hydrolase family 92 N-terminal" evidence="3">
    <location>
        <begin position="32"/>
        <end position="322"/>
    </location>
</feature>
<dbReference type="InterPro" id="IPR008928">
    <property type="entry name" value="6-hairpin_glycosidase_sf"/>
</dbReference>
<dbReference type="InterPro" id="IPR050883">
    <property type="entry name" value="PNGase"/>
</dbReference>
<evidence type="ECO:0000313" key="5">
    <source>
        <dbReference type="Proteomes" id="UP001275932"/>
    </source>
</evidence>
<dbReference type="RefSeq" id="WP_370397336.1">
    <property type="nucleotide sequence ID" value="NZ_JALBUT010000007.1"/>
</dbReference>
<keyword evidence="4" id="KW-0378">Hydrolase</keyword>
<protein>
    <submittedName>
        <fullName evidence="4">GH92 family glycosyl hydrolase</fullName>
        <ecNumber evidence="4">3.2.1.-</ecNumber>
    </submittedName>
</protein>
<feature type="domain" description="Glycosyl hydrolase family 92" evidence="2">
    <location>
        <begin position="328"/>
        <end position="792"/>
    </location>
</feature>
<evidence type="ECO:0000313" key="4">
    <source>
        <dbReference type="EMBL" id="MDX8415883.1"/>
    </source>
</evidence>
<feature type="chain" id="PRO_5046826182" evidence="1">
    <location>
        <begin position="25"/>
        <end position="802"/>
    </location>
</feature>
<proteinExistence type="predicted"/>
<dbReference type="Pfam" id="PF07971">
    <property type="entry name" value="Glyco_hydro_92"/>
    <property type="match status" value="1"/>
</dbReference>
<dbReference type="InterPro" id="IPR012939">
    <property type="entry name" value="Glyco_hydro_92"/>
</dbReference>
<gene>
    <name evidence="4" type="ORF">MOX91_06810</name>
</gene>
<dbReference type="Gene3D" id="1.20.1050.60">
    <property type="entry name" value="alpha-1,2-mannosidase"/>
    <property type="match status" value="1"/>
</dbReference>
<organism evidence="4 5">
    <name type="scientific">Intestinicryptomonas porci</name>
    <dbReference type="NCBI Taxonomy" id="2926320"/>
    <lineage>
        <taxon>Bacteria</taxon>
        <taxon>Pseudomonadati</taxon>
        <taxon>Verrucomicrobiota</taxon>
        <taxon>Opitutia</taxon>
        <taxon>Opitutales</taxon>
        <taxon>Intestinicryptomonaceae</taxon>
        <taxon>Intestinicryptomonas</taxon>
    </lineage>
</organism>
<dbReference type="GO" id="GO:0016798">
    <property type="term" value="F:hydrolase activity, acting on glycosyl bonds"/>
    <property type="evidence" value="ECO:0007669"/>
    <property type="project" value="UniProtKB-KW"/>
</dbReference>
<comment type="caution">
    <text evidence="4">The sequence shown here is derived from an EMBL/GenBank/DDBJ whole genome shotgun (WGS) entry which is preliminary data.</text>
</comment>
<sequence>MNYSFFKRPILCITLFSISAMLFAQKKEPVDYINTIIGASTSNSAAKSGHGLGKTFPGAATPFGLVQLSPDTITGGDNGPGYSWHHSTIEGFSFTHMSGIGWFGDFGNFLVMPTTGEIRTTKGLPPRQDLNVPNPENKQIKGWRSKFSHDTEIAKAGYYSVILDDYSIKVELAAAPRSGMMKMTFPKSNQSNILIDLSRRIGGSNSEQFIKKVNANTIQGYMKCPPENGGWGNGAGKGDYTVHFYAQFSKPLENCGYWEVKYPEELLKKRKVDSHQKIEFYEMAANAEKKPLEKSAQGAHIGFFAKFETKEAEEVFLKVGISFVSIENAKQNLQNDIKDWDFENLVNKTRKQWSQSLSKMKVEGGSERDKTIFYTALYHTMIDPRAASDFNGEYIAADKTVKKAEGFTYRTIFSGWDVFRSQFPLLTIIRPDIVSDQINTFVQLAELTPTHKAMLPRWEFMNSYSGCMVGDPAISVIADAYAKGIRTFDAEKAFEFCKNTTLKRDGNNYNFHKIGYCPNLVSQTLEIAYGSWCVGKLAELLGKEEDTKKFYEVSLNYKNIWDESVKWFRAKDANGNWTPSKIRKNGEWIEVPFDKTRHDQGCVESNNFQQGWFVPHDIKGLKSLMGEEFFLQELETFFDNTPEDFMWNNYYNHPNEPNHQVPFMFNHTSKPYLTQKWTRKICDKAYGNDVLGLVGNEDVGQMSAWYVLASAGIHPICPGDTRYEITSPVFDKIEFNLDKKYHKGKKFTIIAKNNSPENVYIKSVSLNGKPLNRLWIDHSEISKGGTLVLQMDKNPNKKLGLK</sequence>
<dbReference type="NCBIfam" id="TIGR01180">
    <property type="entry name" value="aman2_put"/>
    <property type="match status" value="1"/>
</dbReference>
<accession>A0ABU4WI15</accession>
<reference evidence="4 5" key="1">
    <citation type="submission" date="2022-03" db="EMBL/GenBank/DDBJ databases">
        <title>Novel taxa within the pig intestine.</title>
        <authorList>
            <person name="Wylensek D."/>
            <person name="Bishof K."/>
            <person name="Afrizal A."/>
            <person name="Clavel T."/>
        </authorList>
    </citation>
    <scope>NUCLEOTIDE SEQUENCE [LARGE SCALE GENOMIC DNA]</scope>
    <source>
        <strain evidence="4 5">CLA-KB-P66</strain>
    </source>
</reference>
<dbReference type="InterPro" id="IPR041371">
    <property type="entry name" value="GH92_N"/>
</dbReference>
<dbReference type="Gene3D" id="3.30.2080.10">
    <property type="entry name" value="GH92 mannosidase domain"/>
    <property type="match status" value="1"/>
</dbReference>
<dbReference type="Proteomes" id="UP001275932">
    <property type="component" value="Unassembled WGS sequence"/>
</dbReference>